<dbReference type="OrthoDB" id="8191996at2759"/>
<accession>A0A4Y2NQF0</accession>
<dbReference type="EMBL" id="BGPR01009555">
    <property type="protein sequence ID" value="GBN40790.1"/>
    <property type="molecule type" value="Genomic_DNA"/>
</dbReference>
<name>A0A4Y2NQF0_ARAVE</name>
<dbReference type="AlphaFoldDB" id="A0A4Y2NQF0"/>
<evidence type="ECO:0000313" key="1">
    <source>
        <dbReference type="EMBL" id="GBN40790.1"/>
    </source>
</evidence>
<proteinExistence type="predicted"/>
<dbReference type="Gene3D" id="3.30.420.10">
    <property type="entry name" value="Ribonuclease H-like superfamily/Ribonuclease H"/>
    <property type="match status" value="1"/>
</dbReference>
<sequence length="153" mass="17248">MFKTIYRPAICEIRSVIKFLNVRNVRPCEIYRQISESQSGPSPSDYHLFSHLKEFLAGQQFASDDEIKINVQNWFRSPAAEFYEAARRKGVDGTSVETPGLLMDPVPISPSSDSLTDALAPTVCKLCHNQAFCGLCDAQFLCLSTVQQQFHVW</sequence>
<dbReference type="InterPro" id="IPR036397">
    <property type="entry name" value="RNaseH_sf"/>
</dbReference>
<keyword evidence="2" id="KW-1185">Reference proteome</keyword>
<dbReference type="GO" id="GO:0003676">
    <property type="term" value="F:nucleic acid binding"/>
    <property type="evidence" value="ECO:0007669"/>
    <property type="project" value="InterPro"/>
</dbReference>
<comment type="caution">
    <text evidence="1">The sequence shown here is derived from an EMBL/GenBank/DDBJ whole genome shotgun (WGS) entry which is preliminary data.</text>
</comment>
<protein>
    <submittedName>
        <fullName evidence="1">Uncharacterized protein</fullName>
    </submittedName>
</protein>
<evidence type="ECO:0000313" key="2">
    <source>
        <dbReference type="Proteomes" id="UP000499080"/>
    </source>
</evidence>
<reference evidence="1 2" key="1">
    <citation type="journal article" date="2019" name="Sci. Rep.">
        <title>Orb-weaving spider Araneus ventricosus genome elucidates the spidroin gene catalogue.</title>
        <authorList>
            <person name="Kono N."/>
            <person name="Nakamura H."/>
            <person name="Ohtoshi R."/>
            <person name="Moran D.A.P."/>
            <person name="Shinohara A."/>
            <person name="Yoshida Y."/>
            <person name="Fujiwara M."/>
            <person name="Mori M."/>
            <person name="Tomita M."/>
            <person name="Arakawa K."/>
        </authorList>
    </citation>
    <scope>NUCLEOTIDE SEQUENCE [LARGE SCALE GENOMIC DNA]</scope>
</reference>
<gene>
    <name evidence="1" type="ORF">AVEN_161101_1</name>
</gene>
<dbReference type="Proteomes" id="UP000499080">
    <property type="component" value="Unassembled WGS sequence"/>
</dbReference>
<organism evidence="1 2">
    <name type="scientific">Araneus ventricosus</name>
    <name type="common">Orbweaver spider</name>
    <name type="synonym">Epeira ventricosa</name>
    <dbReference type="NCBI Taxonomy" id="182803"/>
    <lineage>
        <taxon>Eukaryota</taxon>
        <taxon>Metazoa</taxon>
        <taxon>Ecdysozoa</taxon>
        <taxon>Arthropoda</taxon>
        <taxon>Chelicerata</taxon>
        <taxon>Arachnida</taxon>
        <taxon>Araneae</taxon>
        <taxon>Araneomorphae</taxon>
        <taxon>Entelegynae</taxon>
        <taxon>Araneoidea</taxon>
        <taxon>Araneidae</taxon>
        <taxon>Araneus</taxon>
    </lineage>
</organism>